<sequence>MVPIQDKNMAHFQFVTVQGTPDKARDKAAKRLARSHAVKQALQKKRQRQQESMQHFSVRTLEDEQEESRRLCKRQGDRQISPSPSALSASLLDPFQSLPVDSKRLQILLNDFNARQAPEPVFSVEDDFQNFKSVFRSGLIDPALLNAVMLSLAFTANGGVVNKECLIYRGQAIQHIRERISTPDKAVSESTIGAILLLVGVEVQLHMGAIQYLLNACEPVVVNLTEGIKRAIFWQDLNSSIMVGSKRIVDHTIFTELRWQRDSIATDFFELPPGFQVRSHLFSREFLDIVRDIHALQCIRNIYQRTGRPVSTVNINSHTASIQSRLQALPNTCPISKACHLAAYMCSVMLCCKVWCALVIPVSPPCGFYKHLLTCKSNITAQLLKEIQSVRDEPVWDEHADLLLWLICIGGVFAPDGPVRSSYTALLRSTGFERPSSCSDTNTILSQFIWSDLAFGSAVRKFLEESSVHF</sequence>
<dbReference type="Proteomes" id="UP000522262">
    <property type="component" value="Unassembled WGS sequence"/>
</dbReference>
<dbReference type="AlphaFoldDB" id="A0A8H5MW56"/>
<dbReference type="PANTHER" id="PTHR37540:SF5">
    <property type="entry name" value="TRANSCRIPTION FACTOR DOMAIN-CONTAINING PROTEIN"/>
    <property type="match status" value="1"/>
</dbReference>
<organism evidence="3 4">
    <name type="scientific">Fusarium mexicanum</name>
    <dbReference type="NCBI Taxonomy" id="751941"/>
    <lineage>
        <taxon>Eukaryota</taxon>
        <taxon>Fungi</taxon>
        <taxon>Dikarya</taxon>
        <taxon>Ascomycota</taxon>
        <taxon>Pezizomycotina</taxon>
        <taxon>Sordariomycetes</taxon>
        <taxon>Hypocreomycetidae</taxon>
        <taxon>Hypocreales</taxon>
        <taxon>Nectriaceae</taxon>
        <taxon>Fusarium</taxon>
        <taxon>Fusarium fujikuroi species complex</taxon>
    </lineage>
</organism>
<evidence type="ECO:0000313" key="4">
    <source>
        <dbReference type="Proteomes" id="UP000522262"/>
    </source>
</evidence>
<comment type="caution">
    <text evidence="3">The sequence shown here is derived from an EMBL/GenBank/DDBJ whole genome shotgun (WGS) entry which is preliminary data.</text>
</comment>
<gene>
    <name evidence="3" type="ORF">FMEXI_7258</name>
</gene>
<feature type="compositionally biased region" description="Basic and acidic residues" evidence="2">
    <location>
        <begin position="67"/>
        <end position="77"/>
    </location>
</feature>
<keyword evidence="1" id="KW-0539">Nucleus</keyword>
<accession>A0A8H5MW56</accession>
<feature type="compositionally biased region" description="Basic residues" evidence="2">
    <location>
        <begin position="30"/>
        <end position="47"/>
    </location>
</feature>
<dbReference type="Pfam" id="PF11951">
    <property type="entry name" value="Fungal_trans_2"/>
    <property type="match status" value="1"/>
</dbReference>
<feature type="region of interest" description="Disordered" evidence="2">
    <location>
        <begin position="20"/>
        <end position="87"/>
    </location>
</feature>
<evidence type="ECO:0000256" key="1">
    <source>
        <dbReference type="ARBA" id="ARBA00023242"/>
    </source>
</evidence>
<proteinExistence type="predicted"/>
<protein>
    <submittedName>
        <fullName evidence="3">Uncharacterized protein</fullName>
    </submittedName>
</protein>
<dbReference type="InterPro" id="IPR021858">
    <property type="entry name" value="Fun_TF"/>
</dbReference>
<dbReference type="EMBL" id="JAAOAM010000159">
    <property type="protein sequence ID" value="KAF5543022.1"/>
    <property type="molecule type" value="Genomic_DNA"/>
</dbReference>
<name>A0A8H5MW56_9HYPO</name>
<evidence type="ECO:0000256" key="2">
    <source>
        <dbReference type="SAM" id="MobiDB-lite"/>
    </source>
</evidence>
<reference evidence="3 4" key="1">
    <citation type="submission" date="2020-05" db="EMBL/GenBank/DDBJ databases">
        <title>Identification and distribution of gene clusters putatively required for synthesis of sphingolipid metabolism inhibitors in phylogenetically diverse species of the filamentous fungus Fusarium.</title>
        <authorList>
            <person name="Kim H.-S."/>
            <person name="Busman M."/>
            <person name="Brown D.W."/>
            <person name="Divon H."/>
            <person name="Uhlig S."/>
            <person name="Proctor R.H."/>
        </authorList>
    </citation>
    <scope>NUCLEOTIDE SEQUENCE [LARGE SCALE GENOMIC DNA]</scope>
    <source>
        <strain evidence="3 4">NRRL 53147</strain>
    </source>
</reference>
<keyword evidence="4" id="KW-1185">Reference proteome</keyword>
<evidence type="ECO:0000313" key="3">
    <source>
        <dbReference type="EMBL" id="KAF5543022.1"/>
    </source>
</evidence>
<dbReference type="PANTHER" id="PTHR37540">
    <property type="entry name" value="TRANSCRIPTION FACTOR (ACR-2), PUTATIVE-RELATED-RELATED"/>
    <property type="match status" value="1"/>
</dbReference>